<dbReference type="Proteomes" id="UP000191408">
    <property type="component" value="Unassembled WGS sequence"/>
</dbReference>
<reference evidence="3" key="1">
    <citation type="journal article" date="2017" name="Nat. Microbiol.">
        <title>Global analysis of biosynthetic gene clusters reveals vast potential of secondary metabolite production in Penicillium species.</title>
        <authorList>
            <person name="Nielsen J.C."/>
            <person name="Grijseels S."/>
            <person name="Prigent S."/>
            <person name="Ji B."/>
            <person name="Dainat J."/>
            <person name="Nielsen K.F."/>
            <person name="Frisvad J.C."/>
            <person name="Workman M."/>
            <person name="Nielsen J."/>
        </authorList>
    </citation>
    <scope>NUCLEOTIDE SEQUENCE [LARGE SCALE GENOMIC DNA]</scope>
    <source>
        <strain evidence="3">IBT 4502</strain>
    </source>
</reference>
<name>A0A1V6N626_PENPO</name>
<evidence type="ECO:0000313" key="3">
    <source>
        <dbReference type="Proteomes" id="UP000191408"/>
    </source>
</evidence>
<comment type="caution">
    <text evidence="2">The sequence shown here is derived from an EMBL/GenBank/DDBJ whole genome shotgun (WGS) entry which is preliminary data.</text>
</comment>
<protein>
    <submittedName>
        <fullName evidence="2">Uncharacterized protein</fullName>
    </submittedName>
</protein>
<evidence type="ECO:0000313" key="2">
    <source>
        <dbReference type="EMBL" id="OQD60105.1"/>
    </source>
</evidence>
<evidence type="ECO:0000256" key="1">
    <source>
        <dbReference type="SAM" id="MobiDB-lite"/>
    </source>
</evidence>
<keyword evidence="3" id="KW-1185">Reference proteome</keyword>
<accession>A0A1V6N626</accession>
<dbReference type="OrthoDB" id="3515175at2759"/>
<sequence>MMWGYTTLYSRTPRSFLFAVVANVGPSGASRPLAVAYRQGCDRTTALWPAERVHCLVADTLALIEILSDPANRAPLEAERALAKDWYRRSKGGNEAHINKRPSVPDSPQPPFVVPDGRHEKPVPLRPQLPWYDDTLSEFPFITTCLLLGLLRDDSDAINSNSARPGDVQLQPLSTIFRGDCTEYGLVVIDISNLDSVKYGIVAFRMHYMAEVWYRARSMGWDPVEDKPPLKEPDVILESSRPRMPLSIYQWLCKYHIYENVKGDPSILRLKDRPLVDTAALDYIWPPELEGQDTVESKAEEILQGLLSSSSDYLYFWPSIQTTSTEDVSTITTVPRWTTSQETLRNAHIDYTIDNLLILTQEPTEFPFEKAVNDNLQKLAEYREQLRQRLEEIPDTLGPSEISSYILRVAYAGRSHLNWVGFQNLTPSVIAAAIASDELRDASALSLCVDWFRLEGDEEEGDLGDLATVLAQTTALKQLCLLQRPDRDSDDASARFCSQLLLLWGRALGGDLEWLRTKTIYPTSAFSTSLRSREFLTSSSTISHSFTSPGALVFPVLHMFTLENHQREDGPGVAADHHVQQYQNSSSSTYSYSDYYSMDNTLLDAESFAVRFLAYLRSLGSGSGSEKAILRFAHKVASSSLVTTTTTVEDGDHSPPSWSSLGQFGVSPIPAGFFDYELPPNDPSKVRLRDIHPGSWVVLVDLVDSSEQNSDHIQTMAEMPPLPPPPPKCHAGLTLSDLSNLRQRSANMDRQGRSCISSDDDDDGVFLQYSFVKICQTSAEIAPEQQQQRPVSVPNLAEVVGGLTNFLRETAPGSDVSTWEEQVEEVERDLRTRRASTGTGKPCIGIRVMAKSRAHTLLNRLL</sequence>
<gene>
    <name evidence="2" type="ORF">PENPOL_c028G06444</name>
</gene>
<feature type="region of interest" description="Disordered" evidence="1">
    <location>
        <begin position="93"/>
        <end position="119"/>
    </location>
</feature>
<dbReference type="EMBL" id="MDYM01000028">
    <property type="protein sequence ID" value="OQD60105.1"/>
    <property type="molecule type" value="Genomic_DNA"/>
</dbReference>
<proteinExistence type="predicted"/>
<dbReference type="AlphaFoldDB" id="A0A1V6N626"/>
<dbReference type="STRING" id="60169.A0A1V6N626"/>
<organism evidence="2 3">
    <name type="scientific">Penicillium polonicum</name>
    <dbReference type="NCBI Taxonomy" id="60169"/>
    <lineage>
        <taxon>Eukaryota</taxon>
        <taxon>Fungi</taxon>
        <taxon>Dikarya</taxon>
        <taxon>Ascomycota</taxon>
        <taxon>Pezizomycotina</taxon>
        <taxon>Eurotiomycetes</taxon>
        <taxon>Eurotiomycetidae</taxon>
        <taxon>Eurotiales</taxon>
        <taxon>Aspergillaceae</taxon>
        <taxon>Penicillium</taxon>
    </lineage>
</organism>